<keyword evidence="3" id="KW-1185">Reference proteome</keyword>
<name>A0A5Q0QBJ2_9SPHI</name>
<dbReference type="EMBL" id="CP045652">
    <property type="protein sequence ID" value="QGA26241.1"/>
    <property type="molecule type" value="Genomic_DNA"/>
</dbReference>
<organism evidence="2 3">
    <name type="scientific">Sphingobacterium zhuxiongii</name>
    <dbReference type="NCBI Taxonomy" id="2662364"/>
    <lineage>
        <taxon>Bacteria</taxon>
        <taxon>Pseudomonadati</taxon>
        <taxon>Bacteroidota</taxon>
        <taxon>Sphingobacteriia</taxon>
        <taxon>Sphingobacteriales</taxon>
        <taxon>Sphingobacteriaceae</taxon>
        <taxon>Sphingobacterium</taxon>
    </lineage>
</organism>
<dbReference type="InterPro" id="IPR025510">
    <property type="entry name" value="DUF4397"/>
</dbReference>
<feature type="domain" description="DUF4397" evidence="1">
    <location>
        <begin position="52"/>
        <end position="164"/>
    </location>
</feature>
<evidence type="ECO:0000259" key="1">
    <source>
        <dbReference type="Pfam" id="PF14344"/>
    </source>
</evidence>
<dbReference type="Proteomes" id="UP000326921">
    <property type="component" value="Chromosome"/>
</dbReference>
<accession>A0A5Q0QBJ2</accession>
<sequence length="246" mass="27529">MLAFICLNVQKNERQEHNLKNMKKKHFLIVIVLAIFTLSSCLKDDAQPTPQALVTLLNAYPDETGIYYRMDGNSISQYNGDFKGLTYFRAYPGNRKLEVLGKMDNKAVIDTTMSYADSTVYTGYVYGTAGKPKFIRTTDLPINNDAEKAAVRFIQLGNGIGKVTLKIGDQEVAAFKDRVQETKNTVTETQIFRPVTSGTFTISVLDEEGAVLVTRENILLKNGYYYTFALMGTKGDTGKPLYIGYF</sequence>
<evidence type="ECO:0000313" key="2">
    <source>
        <dbReference type="EMBL" id="QGA26241.1"/>
    </source>
</evidence>
<dbReference type="KEGG" id="sphe:GFH32_07840"/>
<dbReference type="AlphaFoldDB" id="A0A5Q0QBJ2"/>
<dbReference type="Pfam" id="PF14344">
    <property type="entry name" value="DUF4397"/>
    <property type="match status" value="1"/>
</dbReference>
<proteinExistence type="predicted"/>
<evidence type="ECO:0000313" key="3">
    <source>
        <dbReference type="Proteomes" id="UP000326921"/>
    </source>
</evidence>
<protein>
    <submittedName>
        <fullName evidence="2">DUF4397 domain-containing protein</fullName>
    </submittedName>
</protein>
<gene>
    <name evidence="2" type="ORF">GFH32_07840</name>
</gene>
<reference evidence="2 3" key="1">
    <citation type="submission" date="2019-10" db="EMBL/GenBank/DDBJ databases">
        <authorList>
            <person name="Dong K."/>
        </authorList>
    </citation>
    <scope>NUCLEOTIDE SEQUENCE [LARGE SCALE GENOMIC DNA]</scope>
    <source>
        <strain evidence="3">dk4302</strain>
    </source>
</reference>